<dbReference type="CDD" id="cd13969">
    <property type="entry name" value="ADCK1-like"/>
    <property type="match status" value="1"/>
</dbReference>
<comment type="caution">
    <text evidence="3">The sequence shown here is derived from an EMBL/GenBank/DDBJ whole genome shotgun (WGS) entry which is preliminary data.</text>
</comment>
<reference evidence="3" key="1">
    <citation type="submission" date="2020-01" db="EMBL/GenBank/DDBJ databases">
        <title>Genome Sequencing of Three Apophysomyces-Like Fungal Strains Confirms a Novel Fungal Genus in the Mucoromycota with divergent Burkholderia-like Endosymbiotic Bacteria.</title>
        <authorList>
            <person name="Stajich J.E."/>
            <person name="Macias A.M."/>
            <person name="Carter-House D."/>
            <person name="Lovett B."/>
            <person name="Kasson L.R."/>
            <person name="Berry K."/>
            <person name="Grigoriev I."/>
            <person name="Chang Y."/>
            <person name="Spatafora J."/>
            <person name="Kasson M.T."/>
        </authorList>
    </citation>
    <scope>NUCLEOTIDE SEQUENCE</scope>
    <source>
        <strain evidence="3">NRRL A-21654</strain>
    </source>
</reference>
<comment type="similarity">
    <text evidence="1">Belongs to the protein kinase superfamily. ADCK protein kinase family.</text>
</comment>
<proteinExistence type="inferred from homology"/>
<sequence length="566" mass="65194">MIQGRQLLRRSGLFTPCSKLGSLRHYTASAKPRKSSFFRKLAVGTVVMATGGSIMYHTNDRFRHVISALERCGTAGAVGAKVAWNYKQTLSQKYDDPKEREAAKRACHKRSAEHVLAGLQKLGGIYVKLGQHVSALVYVLPVEWTSTMAVLQDRCDPSSKADIEQLFLTDYGCPLEDVFDEFDWEPIGVASLAQVHRARLRDTHECVAVKLQHPTLDEFCRIDLDTVSFIFGVIKRVFPDFGFEWLAEEMRESLPKELDFRHEASNARQVEANFAEDRAAGRTTLTIPNVLWAKRRIMCMEFIEGARIDNVDYMKRYKIDPKQVSAEMTRVFSKMIFLDGFVHCDPHPGNIIIRPAKDPKRSRYNFDLVLLDHGLYRTLSDDLRKDYAHLWTSLIKGDEPGIKEYSQRVGGTDGYRLFACMLTGRDWNTIHSVDLSSARSMEEMERMSSGALNFLVEVADILARMPRPVLLLLKTNDLLRAVDEILDVSDQRMTYVIMGNFCAKAVWYDTKQILVDRIRAFGLNWNIFKKLTQAWWEYHCLEFFLWLYEFMKVWQDRLKIHKLMAA</sequence>
<dbReference type="GO" id="GO:0055088">
    <property type="term" value="P:lipid homeostasis"/>
    <property type="evidence" value="ECO:0007669"/>
    <property type="project" value="TreeGrafter"/>
</dbReference>
<protein>
    <recommendedName>
        <fullName evidence="2">ABC1 atypical kinase-like domain-containing protein</fullName>
    </recommendedName>
</protein>
<dbReference type="GO" id="GO:0005743">
    <property type="term" value="C:mitochondrial inner membrane"/>
    <property type="evidence" value="ECO:0007669"/>
    <property type="project" value="TreeGrafter"/>
</dbReference>
<dbReference type="OrthoDB" id="427480at2759"/>
<dbReference type="PANTHER" id="PTHR43173:SF19">
    <property type="entry name" value="AARF DOMAIN-CONTAINING PROTEIN KINASE 1"/>
    <property type="match status" value="1"/>
</dbReference>
<dbReference type="InterPro" id="IPR004147">
    <property type="entry name" value="ABC1_dom"/>
</dbReference>
<gene>
    <name evidence="3" type="ORF">EC973_000936</name>
</gene>
<dbReference type="InterPro" id="IPR045307">
    <property type="entry name" value="ADCK1_dom"/>
</dbReference>
<keyword evidence="4" id="KW-1185">Reference proteome</keyword>
<dbReference type="InterPro" id="IPR011009">
    <property type="entry name" value="Kinase-like_dom_sf"/>
</dbReference>
<dbReference type="GO" id="GO:0007005">
    <property type="term" value="P:mitochondrion organization"/>
    <property type="evidence" value="ECO:0007669"/>
    <property type="project" value="TreeGrafter"/>
</dbReference>
<evidence type="ECO:0000313" key="3">
    <source>
        <dbReference type="EMBL" id="KAF7724486.1"/>
    </source>
</evidence>
<accession>A0A8H7BQX0</accession>
<evidence type="ECO:0000256" key="1">
    <source>
        <dbReference type="ARBA" id="ARBA00009670"/>
    </source>
</evidence>
<dbReference type="Pfam" id="PF03109">
    <property type="entry name" value="ABC1"/>
    <property type="match status" value="1"/>
</dbReference>
<evidence type="ECO:0000313" key="4">
    <source>
        <dbReference type="Proteomes" id="UP000605846"/>
    </source>
</evidence>
<dbReference type="Proteomes" id="UP000605846">
    <property type="component" value="Unassembled WGS sequence"/>
</dbReference>
<organism evidence="3 4">
    <name type="scientific">Apophysomyces ossiformis</name>
    <dbReference type="NCBI Taxonomy" id="679940"/>
    <lineage>
        <taxon>Eukaryota</taxon>
        <taxon>Fungi</taxon>
        <taxon>Fungi incertae sedis</taxon>
        <taxon>Mucoromycota</taxon>
        <taxon>Mucoromycotina</taxon>
        <taxon>Mucoromycetes</taxon>
        <taxon>Mucorales</taxon>
        <taxon>Mucorineae</taxon>
        <taxon>Mucoraceae</taxon>
        <taxon>Apophysomyces</taxon>
    </lineage>
</organism>
<dbReference type="SUPFAM" id="SSF56112">
    <property type="entry name" value="Protein kinase-like (PK-like)"/>
    <property type="match status" value="1"/>
</dbReference>
<dbReference type="AlphaFoldDB" id="A0A8H7BQX0"/>
<feature type="domain" description="ABC1 atypical kinase-like" evidence="2">
    <location>
        <begin position="151"/>
        <end position="405"/>
    </location>
</feature>
<dbReference type="InterPro" id="IPR051130">
    <property type="entry name" value="Mito_struct-func_regulator"/>
</dbReference>
<evidence type="ECO:0000259" key="2">
    <source>
        <dbReference type="Pfam" id="PF03109"/>
    </source>
</evidence>
<dbReference type="PANTHER" id="PTHR43173">
    <property type="entry name" value="ABC1 FAMILY PROTEIN"/>
    <property type="match status" value="1"/>
</dbReference>
<dbReference type="EMBL" id="JABAYA010000118">
    <property type="protein sequence ID" value="KAF7724486.1"/>
    <property type="molecule type" value="Genomic_DNA"/>
</dbReference>
<name>A0A8H7BQX0_9FUNG</name>